<dbReference type="Proteomes" id="UP000054776">
    <property type="component" value="Unassembled WGS sequence"/>
</dbReference>
<dbReference type="InterPro" id="IPR052137">
    <property type="entry name" value="uS15_ribosomal"/>
</dbReference>
<dbReference type="OrthoDB" id="441444at2759"/>
<evidence type="ECO:0000256" key="1">
    <source>
        <dbReference type="ARBA" id="ARBA00008434"/>
    </source>
</evidence>
<dbReference type="STRING" id="6334.A0A0V1B195"/>
<dbReference type="AlphaFoldDB" id="A0A0V1B195"/>
<sequence length="424" mass="49045">MKSLGDRTNAITPYKNDADFALQAKIIIPLASVPIDGLEQVVDNLAGHIPDELQLLLDWFEDSYVVVKIVEVVLKAELGMAHATIWKLIESLRKVQHAGDLFYEQLVAGHQPPQKLKKLRDADERIAEIVSKSSGELIHSAARLTSLRCFNKSASTNKTEIDVCPFFYKDHGVQEIPHVNRFKRLCFGLSCSPFLVMCVIRYHARKYQNKFPETVNEILENICVDDLLLMKKDDPQRCGQRFAYNCLINGFLCLKLGNLDLVAQKPGWLRQSIYISINHRRKLLRLLREQDNESFENVLNQLKIAYYAPPLNEDLPLFTRKGWIEYIIRRKVEMIKEDKLRAHHEILKKRREIFLTEKEPLLAALNEEEKAILEELNAVVNQSSEPLKVAGEYAGHEIDQISENEMHSYYYMPNKLETERIYLD</sequence>
<evidence type="ECO:0000256" key="3">
    <source>
        <dbReference type="ARBA" id="ARBA00023274"/>
    </source>
</evidence>
<dbReference type="GO" id="GO:0003723">
    <property type="term" value="F:RNA binding"/>
    <property type="evidence" value="ECO:0007669"/>
    <property type="project" value="TreeGrafter"/>
</dbReference>
<accession>A0A0V1B195</accession>
<name>A0A0V1B195_TRISP</name>
<dbReference type="EMBL" id="JYDH01000132">
    <property type="protein sequence ID" value="KRY30752.1"/>
    <property type="molecule type" value="Genomic_DNA"/>
</dbReference>
<comment type="similarity">
    <text evidence="1">Belongs to the universal ribosomal protein uS15 family.</text>
</comment>
<dbReference type="PANTHER" id="PTHR46685:SF1">
    <property type="entry name" value="SMALL RIBOSOMAL SUBUNIT PROTEIN US15M"/>
    <property type="match status" value="1"/>
</dbReference>
<evidence type="ECO:0000313" key="4">
    <source>
        <dbReference type="EMBL" id="KRY30752.1"/>
    </source>
</evidence>
<evidence type="ECO:0000313" key="5">
    <source>
        <dbReference type="Proteomes" id="UP000054776"/>
    </source>
</evidence>
<proteinExistence type="inferred from homology"/>
<comment type="caution">
    <text evidence="4">The sequence shown here is derived from an EMBL/GenBank/DDBJ whole genome shotgun (WGS) entry which is preliminary data.</text>
</comment>
<dbReference type="GO" id="GO:0032543">
    <property type="term" value="P:mitochondrial translation"/>
    <property type="evidence" value="ECO:0007669"/>
    <property type="project" value="TreeGrafter"/>
</dbReference>
<dbReference type="GO" id="GO:0005763">
    <property type="term" value="C:mitochondrial small ribosomal subunit"/>
    <property type="evidence" value="ECO:0007669"/>
    <property type="project" value="TreeGrafter"/>
</dbReference>
<protein>
    <submittedName>
        <fullName evidence="4">28S ribosomal protein S15, mitochondrial</fullName>
    </submittedName>
</protein>
<dbReference type="Gene3D" id="1.10.287.10">
    <property type="entry name" value="S15/NS1, RNA-binding"/>
    <property type="match status" value="1"/>
</dbReference>
<keyword evidence="3" id="KW-0687">Ribonucleoprotein</keyword>
<evidence type="ECO:0000256" key="2">
    <source>
        <dbReference type="ARBA" id="ARBA00022980"/>
    </source>
</evidence>
<keyword evidence="2 4" id="KW-0689">Ribosomal protein</keyword>
<keyword evidence="5" id="KW-1185">Reference proteome</keyword>
<reference evidence="4 5" key="1">
    <citation type="submission" date="2015-01" db="EMBL/GenBank/DDBJ databases">
        <title>Evolution of Trichinella species and genotypes.</title>
        <authorList>
            <person name="Korhonen P.K."/>
            <person name="Edoardo P."/>
            <person name="Giuseppe L.R."/>
            <person name="Gasser R.B."/>
        </authorList>
    </citation>
    <scope>NUCLEOTIDE SEQUENCE [LARGE SCALE GENOMIC DNA]</scope>
    <source>
        <strain evidence="4">ISS3</strain>
    </source>
</reference>
<dbReference type="PANTHER" id="PTHR46685">
    <property type="entry name" value="28S RIBOSOMAL PROTEIN S15, MITOCHONDRIAL"/>
    <property type="match status" value="1"/>
</dbReference>
<organism evidence="4 5">
    <name type="scientific">Trichinella spiralis</name>
    <name type="common">Trichina worm</name>
    <dbReference type="NCBI Taxonomy" id="6334"/>
    <lineage>
        <taxon>Eukaryota</taxon>
        <taxon>Metazoa</taxon>
        <taxon>Ecdysozoa</taxon>
        <taxon>Nematoda</taxon>
        <taxon>Enoplea</taxon>
        <taxon>Dorylaimia</taxon>
        <taxon>Trichinellida</taxon>
        <taxon>Trichinellidae</taxon>
        <taxon>Trichinella</taxon>
    </lineage>
</organism>
<dbReference type="InParanoid" id="A0A0V1B195"/>
<dbReference type="GO" id="GO:0003735">
    <property type="term" value="F:structural constituent of ribosome"/>
    <property type="evidence" value="ECO:0007669"/>
    <property type="project" value="TreeGrafter"/>
</dbReference>
<gene>
    <name evidence="4" type="primary">mrps-15</name>
    <name evidence="4" type="ORF">T01_13838</name>
</gene>